<keyword evidence="11" id="KW-1185">Reference proteome</keyword>
<reference evidence="10 11" key="1">
    <citation type="journal article" date="2012" name="Appl. Environ. Microbiol.">
        <title>Genome Sequence of Thermotolerant Bacillus methanolicus: Features and Regulation Related to Methylotrophy and Production of L-Lysine and L-Glutamate from Methanol.</title>
        <authorList>
            <person name="Heggeset T.M."/>
            <person name="Krog A."/>
            <person name="Balzer S."/>
            <person name="Wentzel A."/>
            <person name="Ellingsen T.E."/>
            <person name="Brautaset T."/>
        </authorList>
    </citation>
    <scope>NUCLEOTIDE SEQUENCE [LARGE SCALE GENOMIC DNA]</scope>
    <source>
        <strain evidence="10 11">PB1</strain>
    </source>
</reference>
<dbReference type="OrthoDB" id="9813074at2"/>
<dbReference type="GO" id="GO:0016020">
    <property type="term" value="C:membrane"/>
    <property type="evidence" value="ECO:0007669"/>
    <property type="project" value="UniProtKB-SubCell"/>
</dbReference>
<protein>
    <submittedName>
        <fullName evidence="10">Serine protease of Rhomboid family</fullName>
    </submittedName>
</protein>
<dbReference type="PANTHER" id="PTHR43731:SF14">
    <property type="entry name" value="PRESENILIN-ASSOCIATED RHOMBOID-LIKE PROTEIN, MITOCHONDRIAL"/>
    <property type="match status" value="1"/>
</dbReference>
<evidence type="ECO:0000313" key="11">
    <source>
        <dbReference type="Proteomes" id="UP000010523"/>
    </source>
</evidence>
<evidence type="ECO:0000256" key="7">
    <source>
        <dbReference type="PROSITE-ProRule" id="PRU00339"/>
    </source>
</evidence>
<feature type="transmembrane region" description="Helical" evidence="8">
    <location>
        <begin position="183"/>
        <end position="201"/>
    </location>
</feature>
<keyword evidence="5 8" id="KW-1133">Transmembrane helix</keyword>
<dbReference type="Gene3D" id="1.25.40.10">
    <property type="entry name" value="Tetratricopeptide repeat domain"/>
    <property type="match status" value="1"/>
</dbReference>
<evidence type="ECO:0000256" key="3">
    <source>
        <dbReference type="ARBA" id="ARBA00022692"/>
    </source>
</evidence>
<gene>
    <name evidence="10" type="ORF">PB1_14934</name>
</gene>
<dbReference type="InterPro" id="IPR019734">
    <property type="entry name" value="TPR_rpt"/>
</dbReference>
<feature type="transmembrane region" description="Helical" evidence="8">
    <location>
        <begin position="290"/>
        <end position="308"/>
    </location>
</feature>
<proteinExistence type="inferred from homology"/>
<dbReference type="PROSITE" id="PS50005">
    <property type="entry name" value="TPR"/>
    <property type="match status" value="2"/>
</dbReference>
<evidence type="ECO:0000313" key="10">
    <source>
        <dbReference type="EMBL" id="EIJ78863.1"/>
    </source>
</evidence>
<dbReference type="Proteomes" id="UP000010523">
    <property type="component" value="Unassembled WGS sequence"/>
</dbReference>
<dbReference type="AlphaFoldDB" id="I3DX92"/>
<comment type="caution">
    <text evidence="10">The sequence shown here is derived from an EMBL/GenBank/DDBJ whole genome shotgun (WGS) entry which is preliminary data.</text>
</comment>
<evidence type="ECO:0000256" key="8">
    <source>
        <dbReference type="SAM" id="Phobius"/>
    </source>
</evidence>
<dbReference type="InterPro" id="IPR035952">
    <property type="entry name" value="Rhomboid-like_sf"/>
</dbReference>
<keyword evidence="7" id="KW-0802">TPR repeat</keyword>
<keyword evidence="6 8" id="KW-0472">Membrane</keyword>
<dbReference type="InterPro" id="IPR050925">
    <property type="entry name" value="Rhomboid_protease_S54"/>
</dbReference>
<dbReference type="eggNOG" id="COG0457">
    <property type="taxonomic scope" value="Bacteria"/>
</dbReference>
<feature type="domain" description="Peptidase S54 rhomboid" evidence="9">
    <location>
        <begin position="225"/>
        <end position="358"/>
    </location>
</feature>
<dbReference type="SUPFAM" id="SSF144091">
    <property type="entry name" value="Rhomboid-like"/>
    <property type="match status" value="1"/>
</dbReference>
<feature type="repeat" description="TPR" evidence="7">
    <location>
        <begin position="465"/>
        <end position="498"/>
    </location>
</feature>
<dbReference type="SMART" id="SM00028">
    <property type="entry name" value="TPR"/>
    <property type="match status" value="2"/>
</dbReference>
<comment type="subcellular location">
    <subcellularLocation>
        <location evidence="1">Membrane</location>
        <topology evidence="1">Multi-pass membrane protein</topology>
    </subcellularLocation>
</comment>
<feature type="transmembrane region" description="Helical" evidence="8">
    <location>
        <begin position="266"/>
        <end position="284"/>
    </location>
</feature>
<dbReference type="EMBL" id="AFEU01000003">
    <property type="protein sequence ID" value="EIJ78863.1"/>
    <property type="molecule type" value="Genomic_DNA"/>
</dbReference>
<comment type="similarity">
    <text evidence="2">Belongs to the peptidase S54 family.</text>
</comment>
<feature type="transmembrane region" description="Helical" evidence="8">
    <location>
        <begin position="342"/>
        <end position="360"/>
    </location>
</feature>
<dbReference type="RefSeq" id="WP_004437860.1">
    <property type="nucleotide sequence ID" value="NZ_AFEU01000003.1"/>
</dbReference>
<dbReference type="Pfam" id="PF14559">
    <property type="entry name" value="TPR_19"/>
    <property type="match status" value="1"/>
</dbReference>
<dbReference type="PANTHER" id="PTHR43731">
    <property type="entry name" value="RHOMBOID PROTEASE"/>
    <property type="match status" value="1"/>
</dbReference>
<accession>I3DX92</accession>
<dbReference type="Pfam" id="PF01694">
    <property type="entry name" value="Rhomboid"/>
    <property type="match status" value="1"/>
</dbReference>
<evidence type="ECO:0000256" key="1">
    <source>
        <dbReference type="ARBA" id="ARBA00004141"/>
    </source>
</evidence>
<keyword evidence="4" id="KW-0378">Hydrolase</keyword>
<evidence type="ECO:0000259" key="9">
    <source>
        <dbReference type="Pfam" id="PF01694"/>
    </source>
</evidence>
<feature type="transmembrane region" description="Helical" evidence="8">
    <location>
        <begin position="320"/>
        <end position="336"/>
    </location>
</feature>
<dbReference type="GO" id="GO:0006508">
    <property type="term" value="P:proteolysis"/>
    <property type="evidence" value="ECO:0007669"/>
    <property type="project" value="UniProtKB-KW"/>
</dbReference>
<evidence type="ECO:0000256" key="6">
    <source>
        <dbReference type="ARBA" id="ARBA00023136"/>
    </source>
</evidence>
<feature type="transmembrane region" description="Helical" evidence="8">
    <location>
        <begin position="234"/>
        <end position="254"/>
    </location>
</feature>
<evidence type="ECO:0000256" key="2">
    <source>
        <dbReference type="ARBA" id="ARBA00009045"/>
    </source>
</evidence>
<keyword evidence="3 8" id="KW-0812">Transmembrane</keyword>
<evidence type="ECO:0000256" key="5">
    <source>
        <dbReference type="ARBA" id="ARBA00022989"/>
    </source>
</evidence>
<dbReference type="InterPro" id="IPR022764">
    <property type="entry name" value="Peptidase_S54_rhomboid_dom"/>
</dbReference>
<dbReference type="InterPro" id="IPR011990">
    <property type="entry name" value="TPR-like_helical_dom_sf"/>
</dbReference>
<dbReference type="eggNOG" id="COG0705">
    <property type="taxonomic scope" value="Bacteria"/>
</dbReference>
<keyword evidence="10" id="KW-0645">Protease</keyword>
<sequence>MSFREDFLFWRLAHCLISKKQYRVIQLSADQKELWLEKLENKQAQTIRLLRYDVDWSNWMQRDIELTAMNGERIRKQLGLRHLSVVNVYVTPYPPVDDYRFRIEKPFTSPHSDRTMVTTFLIEKNNTESSLQNLEHYFHESLFFDLKDDYTEGEIEAVKASALLAAKANSKAEKDVFSNGKPFFTYIFMLLQIAVFLLLTVNGGSTNTSTLIRFGAKFNLLIIEGEWWRFFTPIFLHVGLLHLLMNTLSLYYLGTVVERLYGNVRFLLIYLFAGFAGSLTSFVFSPSLSAGASGAIFGCFGALLYFGVIHPGLFFRTMGMNILVVLGINLALGFTLPGIDNAGHIGGLIGGFLAAGILHFPGKKKILFQGLFLVLAFFAATGLLKYGYEGAAHNVDEQSVLVLAQEYIESENYDKAYELLNNYANVNRPTENLYFLLSYTEIKLGNVNDAKEHLQKVIEMKPDFHEAHFNLALIYFDENNIEAARNHAENAVRIKPDQKEYKALLRKINGSGESAGEA</sequence>
<feature type="transmembrane region" description="Helical" evidence="8">
    <location>
        <begin position="367"/>
        <end position="388"/>
    </location>
</feature>
<organism evidence="10 11">
    <name type="scientific">Bacillus methanolicus PB1</name>
    <dbReference type="NCBI Taxonomy" id="997296"/>
    <lineage>
        <taxon>Bacteria</taxon>
        <taxon>Bacillati</taxon>
        <taxon>Bacillota</taxon>
        <taxon>Bacilli</taxon>
        <taxon>Bacillales</taxon>
        <taxon>Bacillaceae</taxon>
        <taxon>Bacillus</taxon>
    </lineage>
</organism>
<evidence type="ECO:0000256" key="4">
    <source>
        <dbReference type="ARBA" id="ARBA00022801"/>
    </source>
</evidence>
<dbReference type="GO" id="GO:0004252">
    <property type="term" value="F:serine-type endopeptidase activity"/>
    <property type="evidence" value="ECO:0007669"/>
    <property type="project" value="InterPro"/>
</dbReference>
<name>I3DX92_BACMT</name>
<feature type="repeat" description="TPR" evidence="7">
    <location>
        <begin position="431"/>
        <end position="464"/>
    </location>
</feature>
<dbReference type="SUPFAM" id="SSF48452">
    <property type="entry name" value="TPR-like"/>
    <property type="match status" value="1"/>
</dbReference>
<dbReference type="Gene3D" id="1.20.1540.10">
    <property type="entry name" value="Rhomboid-like"/>
    <property type="match status" value="1"/>
</dbReference>
<dbReference type="STRING" id="997296.PB1_14934"/>
<dbReference type="PATRIC" id="fig|997296.3.peg.3150"/>